<dbReference type="STRING" id="51240.A0A2I4F8I9"/>
<dbReference type="Gene3D" id="1.20.1280.170">
    <property type="entry name" value="Exocyst complex component Exo70"/>
    <property type="match status" value="1"/>
</dbReference>
<dbReference type="InterPro" id="IPR016159">
    <property type="entry name" value="Cullin_repeat-like_dom_sf"/>
</dbReference>
<sequence>MTISETPKNNKLMPRRLMSSLFVSSSKTLSSSYSFPSSHSSTPSTPTHKFFQSMMEENIENAESIISKWDPNSSSYTKVTSLFHHNREEAKEFLKSVKDLWRAMHFLISENSTSPKLTLAQNLMQIAMKRLEKEFYQILCKNRDHLDPESAPVWSTGGSSNSDGEDEVRADDFEIAVESITKVERLSAISVTDLKSIAECMIHSGYGKECMNIYNIIRKSIVDEGLYHLGIEKFRSSQIHKMNREDLEHVIKKWMNAIKIAVRRLFNGERVLCDHVFSASETVRESCFSEITKEGAINVFRFPELIAKSKHSLDKIFQLMELYGAISELWPEIELIFDFESTSAIKLQALSSLLLLGDSTRTILSEFESTIQKDSSRNPVFGGGIHPLTQSAMTYISSLADYNLILSKIIGDGPPSATSPLPESYFEIPTMDNGQTPSVSVLLAWLILVLLCKLDSKAELYKDVSLSYLFLANNLHFIVEKVCTTNLNYLLGNDWVLKHAKKVKQYARNYESMAWTKVFSALPGKTSPAITPEMAKECFRKFNAAFEEAYRKQTSWLVQDGKLRDELKVSIAKKLVPVYQAFFDMYLVMQSGEKNLELLVRFSPDDLGNYLSDLFRGTSTSGSSTSTSSLQMGGCLPR</sequence>
<dbReference type="Pfam" id="PF20669">
    <property type="entry name" value="Exo70_N"/>
    <property type="match status" value="1"/>
</dbReference>
<evidence type="ECO:0000256" key="2">
    <source>
        <dbReference type="ARBA" id="ARBA00022448"/>
    </source>
</evidence>
<accession>A0A2I4F8I9</accession>
<protein>
    <recommendedName>
        <fullName evidence="3">Exocyst subunit Exo70 family protein</fullName>
    </recommendedName>
</protein>
<name>A0A2I4F8I9_JUGRE</name>
<dbReference type="KEGG" id="jre:108996488"/>
<dbReference type="GO" id="GO:0006887">
    <property type="term" value="P:exocytosis"/>
    <property type="evidence" value="ECO:0000318"/>
    <property type="project" value="GO_Central"/>
</dbReference>
<dbReference type="GO" id="GO:0015031">
    <property type="term" value="P:protein transport"/>
    <property type="evidence" value="ECO:0007669"/>
    <property type="project" value="UniProtKB-KW"/>
</dbReference>
<dbReference type="GO" id="GO:0005546">
    <property type="term" value="F:phosphatidylinositol-4,5-bisphosphate binding"/>
    <property type="evidence" value="ECO:0007669"/>
    <property type="project" value="InterPro"/>
</dbReference>
<dbReference type="Pfam" id="PF03081">
    <property type="entry name" value="Exo70_C"/>
    <property type="match status" value="1"/>
</dbReference>
<dbReference type="InterPro" id="IPR046364">
    <property type="entry name" value="Exo70_C"/>
</dbReference>
<reference evidence="6" key="1">
    <citation type="submission" date="2025-08" db="UniProtKB">
        <authorList>
            <consortium name="RefSeq"/>
        </authorList>
    </citation>
    <scope>IDENTIFICATION</scope>
    <source>
        <tissue evidence="6">Leaves</tissue>
    </source>
</reference>
<dbReference type="FunFam" id="1.20.1280.170:FF:000003">
    <property type="entry name" value="Exocyst subunit Exo70 family protein"/>
    <property type="match status" value="1"/>
</dbReference>
<evidence type="ECO:0000256" key="1">
    <source>
        <dbReference type="ARBA" id="ARBA00006756"/>
    </source>
</evidence>
<feature type="region of interest" description="Disordered" evidence="4">
    <location>
        <begin position="618"/>
        <end position="638"/>
    </location>
</feature>
<gene>
    <name evidence="6" type="primary">LOC108996488</name>
</gene>
<dbReference type="InterPro" id="IPR004140">
    <property type="entry name" value="Exo70"/>
</dbReference>
<keyword evidence="5" id="KW-1185">Reference proteome</keyword>
<comment type="function">
    <text evidence="3">Component of the exocyst complex.</text>
</comment>
<evidence type="ECO:0000256" key="4">
    <source>
        <dbReference type="SAM" id="MobiDB-lite"/>
    </source>
</evidence>
<dbReference type="PANTHER" id="PTHR12542:SF26">
    <property type="entry name" value="EXOCYST SUBUNIT EXO70 FAMILY PROTEIN"/>
    <property type="match status" value="1"/>
</dbReference>
<dbReference type="FunCoup" id="A0A2I4F8I9">
    <property type="interactions" value="3255"/>
</dbReference>
<keyword evidence="3" id="KW-0653">Protein transport</keyword>
<keyword evidence="2 3" id="KW-0813">Transport</keyword>
<dbReference type="PANTHER" id="PTHR12542">
    <property type="entry name" value="EXOCYST COMPLEX PROTEIN EXO70"/>
    <property type="match status" value="1"/>
</dbReference>
<organism evidence="5 6">
    <name type="scientific">Juglans regia</name>
    <name type="common">English walnut</name>
    <dbReference type="NCBI Taxonomy" id="51240"/>
    <lineage>
        <taxon>Eukaryota</taxon>
        <taxon>Viridiplantae</taxon>
        <taxon>Streptophyta</taxon>
        <taxon>Embryophyta</taxon>
        <taxon>Tracheophyta</taxon>
        <taxon>Spermatophyta</taxon>
        <taxon>Magnoliopsida</taxon>
        <taxon>eudicotyledons</taxon>
        <taxon>Gunneridae</taxon>
        <taxon>Pentapetalae</taxon>
        <taxon>rosids</taxon>
        <taxon>fabids</taxon>
        <taxon>Fagales</taxon>
        <taxon>Juglandaceae</taxon>
        <taxon>Juglans</taxon>
    </lineage>
</organism>
<dbReference type="GO" id="GO:0000145">
    <property type="term" value="C:exocyst"/>
    <property type="evidence" value="ECO:0000318"/>
    <property type="project" value="GO_Central"/>
</dbReference>
<dbReference type="SUPFAM" id="SSF74788">
    <property type="entry name" value="Cullin repeat-like"/>
    <property type="match status" value="1"/>
</dbReference>
<proteinExistence type="inferred from homology"/>
<dbReference type="AlphaFoldDB" id="A0A2I4F8I9"/>
<keyword evidence="3" id="KW-0268">Exocytosis</keyword>
<dbReference type="OrthoDB" id="1922221at2759"/>
<dbReference type="RefSeq" id="XP_018827963.1">
    <property type="nucleotide sequence ID" value="XM_018972418.2"/>
</dbReference>
<feature type="compositionally biased region" description="Low complexity" evidence="4">
    <location>
        <begin position="618"/>
        <end position="629"/>
    </location>
</feature>
<dbReference type="Proteomes" id="UP000235220">
    <property type="component" value="Chromosome 7"/>
</dbReference>
<evidence type="ECO:0000313" key="5">
    <source>
        <dbReference type="Proteomes" id="UP000235220"/>
    </source>
</evidence>
<dbReference type="Gramene" id="Jr07_35800_p1">
    <property type="protein sequence ID" value="cds.Jr07_35800_p1"/>
    <property type="gene ID" value="Jr07_35800"/>
</dbReference>
<evidence type="ECO:0000313" key="6">
    <source>
        <dbReference type="RefSeq" id="XP_018827963.1"/>
    </source>
</evidence>
<comment type="similarity">
    <text evidence="1 3">Belongs to the EXO70 family.</text>
</comment>
<dbReference type="GeneID" id="108996488"/>
<evidence type="ECO:0000256" key="3">
    <source>
        <dbReference type="RuleBase" id="RU365026"/>
    </source>
</evidence>